<sequence length="103" mass="11654">MEQDPGMPYTYLLRCADDSLYVGSTHDLARRVDQHNAGRVEGHTASRRPVELVWFQEFDDIGEAWAMEQKVKGWRRAKKLALVAGRFADLPALCTAGPHESVR</sequence>
<evidence type="ECO:0000259" key="2">
    <source>
        <dbReference type="PROSITE" id="PS50164"/>
    </source>
</evidence>
<accession>A0ABP6ZXQ8</accession>
<dbReference type="SMART" id="SM00465">
    <property type="entry name" value="GIYc"/>
    <property type="match status" value="1"/>
</dbReference>
<reference evidence="4" key="1">
    <citation type="journal article" date="2019" name="Int. J. Syst. Evol. Microbiol.">
        <title>The Global Catalogue of Microorganisms (GCM) 10K type strain sequencing project: providing services to taxonomists for standard genome sequencing and annotation.</title>
        <authorList>
            <consortium name="The Broad Institute Genomics Platform"/>
            <consortium name="The Broad Institute Genome Sequencing Center for Infectious Disease"/>
            <person name="Wu L."/>
            <person name="Ma J."/>
        </authorList>
    </citation>
    <scope>NUCLEOTIDE SEQUENCE [LARGE SCALE GENOMIC DNA]</scope>
    <source>
        <strain evidence="4">JCM 16929</strain>
    </source>
</reference>
<proteinExistence type="inferred from homology"/>
<dbReference type="PANTHER" id="PTHR34477:SF1">
    <property type="entry name" value="UPF0213 PROTEIN YHBQ"/>
    <property type="match status" value="1"/>
</dbReference>
<dbReference type="InterPro" id="IPR035901">
    <property type="entry name" value="GIY-YIG_endonuc_sf"/>
</dbReference>
<evidence type="ECO:0000256" key="1">
    <source>
        <dbReference type="ARBA" id="ARBA00007435"/>
    </source>
</evidence>
<evidence type="ECO:0000313" key="3">
    <source>
        <dbReference type="EMBL" id="GAA3622259.1"/>
    </source>
</evidence>
<name>A0ABP6ZXQ8_9ACTN</name>
<keyword evidence="4" id="KW-1185">Reference proteome</keyword>
<evidence type="ECO:0000313" key="4">
    <source>
        <dbReference type="Proteomes" id="UP001501490"/>
    </source>
</evidence>
<comment type="caution">
    <text evidence="3">The sequence shown here is derived from an EMBL/GenBank/DDBJ whole genome shotgun (WGS) entry which is preliminary data.</text>
</comment>
<dbReference type="Pfam" id="PF01541">
    <property type="entry name" value="GIY-YIG"/>
    <property type="match status" value="1"/>
</dbReference>
<feature type="domain" description="GIY-YIG" evidence="2">
    <location>
        <begin position="6"/>
        <end position="81"/>
    </location>
</feature>
<dbReference type="PROSITE" id="PS50164">
    <property type="entry name" value="GIY_YIG"/>
    <property type="match status" value="1"/>
</dbReference>
<dbReference type="Proteomes" id="UP001501490">
    <property type="component" value="Unassembled WGS sequence"/>
</dbReference>
<dbReference type="CDD" id="cd10456">
    <property type="entry name" value="GIY-YIG_UPF0213"/>
    <property type="match status" value="1"/>
</dbReference>
<protein>
    <recommendedName>
        <fullName evidence="2">GIY-YIG domain-containing protein</fullName>
    </recommendedName>
</protein>
<comment type="similarity">
    <text evidence="1">Belongs to the UPF0213 family.</text>
</comment>
<dbReference type="EMBL" id="BAABAB010000017">
    <property type="protein sequence ID" value="GAA3622259.1"/>
    <property type="molecule type" value="Genomic_DNA"/>
</dbReference>
<dbReference type="Gene3D" id="3.40.1440.10">
    <property type="entry name" value="GIY-YIG endonuclease"/>
    <property type="match status" value="1"/>
</dbReference>
<dbReference type="SUPFAM" id="SSF82771">
    <property type="entry name" value="GIY-YIG endonuclease"/>
    <property type="match status" value="1"/>
</dbReference>
<dbReference type="InterPro" id="IPR050190">
    <property type="entry name" value="UPF0213_domain"/>
</dbReference>
<gene>
    <name evidence="3" type="ORF">GCM10022236_25780</name>
</gene>
<dbReference type="PANTHER" id="PTHR34477">
    <property type="entry name" value="UPF0213 PROTEIN YHBQ"/>
    <property type="match status" value="1"/>
</dbReference>
<dbReference type="InterPro" id="IPR000305">
    <property type="entry name" value="GIY-YIG_endonuc"/>
</dbReference>
<organism evidence="3 4">
    <name type="scientific">Microlunatus ginsengisoli</name>
    <dbReference type="NCBI Taxonomy" id="363863"/>
    <lineage>
        <taxon>Bacteria</taxon>
        <taxon>Bacillati</taxon>
        <taxon>Actinomycetota</taxon>
        <taxon>Actinomycetes</taxon>
        <taxon>Propionibacteriales</taxon>
        <taxon>Propionibacteriaceae</taxon>
        <taxon>Microlunatus</taxon>
    </lineage>
</organism>